<comment type="similarity">
    <text evidence="1">Belongs to the type-I restriction system S methylase family.</text>
</comment>
<dbReference type="Gene3D" id="1.10.287.1120">
    <property type="entry name" value="Bipartite methylase S protein"/>
    <property type="match status" value="1"/>
</dbReference>
<keyword evidence="6" id="KW-1185">Reference proteome</keyword>
<dbReference type="PANTHER" id="PTHR30408">
    <property type="entry name" value="TYPE-1 RESTRICTION ENZYME ECOKI SPECIFICITY PROTEIN"/>
    <property type="match status" value="1"/>
</dbReference>
<dbReference type="CDD" id="cd17268">
    <property type="entry name" value="RMtype1_S_Ara36733I_TRD1-CR1_like"/>
    <property type="match status" value="1"/>
</dbReference>
<dbReference type="EMBL" id="FRBU01000044">
    <property type="protein sequence ID" value="SHM54698.1"/>
    <property type="molecule type" value="Genomic_DNA"/>
</dbReference>
<evidence type="ECO:0000256" key="1">
    <source>
        <dbReference type="ARBA" id="ARBA00010923"/>
    </source>
</evidence>
<accession>A0A1M7JNW1</accession>
<proteinExistence type="inferred from homology"/>
<dbReference type="InterPro" id="IPR044946">
    <property type="entry name" value="Restrct_endonuc_typeI_TRD_sf"/>
</dbReference>
<protein>
    <submittedName>
        <fullName evidence="5">Type I restriction enzyme, S subunit</fullName>
    </submittedName>
</protein>
<feature type="domain" description="Type I restriction modification DNA specificity" evidence="4">
    <location>
        <begin position="16"/>
        <end position="190"/>
    </location>
</feature>
<evidence type="ECO:0000313" key="5">
    <source>
        <dbReference type="EMBL" id="SHM54698.1"/>
    </source>
</evidence>
<dbReference type="RefSeq" id="WP_073355135.1">
    <property type="nucleotide sequence ID" value="NZ_FRBU01000044.1"/>
</dbReference>
<dbReference type="PANTHER" id="PTHR30408:SF12">
    <property type="entry name" value="TYPE I RESTRICTION ENZYME MJAVIII SPECIFICITY SUBUNIT"/>
    <property type="match status" value="1"/>
</dbReference>
<keyword evidence="2" id="KW-0680">Restriction system</keyword>
<feature type="domain" description="Type I restriction modification DNA specificity" evidence="4">
    <location>
        <begin position="211"/>
        <end position="382"/>
    </location>
</feature>
<dbReference type="OrthoDB" id="667970at2"/>
<gene>
    <name evidence="5" type="ORF">SAMN05443669_104414</name>
</gene>
<name>A0A1M7JNW1_9FLAO</name>
<dbReference type="Proteomes" id="UP000184260">
    <property type="component" value="Unassembled WGS sequence"/>
</dbReference>
<dbReference type="InterPro" id="IPR000055">
    <property type="entry name" value="Restrct_endonuc_typeI_TRD"/>
</dbReference>
<organism evidence="5 6">
    <name type="scientific">Flavobacterium xanthum</name>
    <dbReference type="NCBI Taxonomy" id="69322"/>
    <lineage>
        <taxon>Bacteria</taxon>
        <taxon>Pseudomonadati</taxon>
        <taxon>Bacteroidota</taxon>
        <taxon>Flavobacteriia</taxon>
        <taxon>Flavobacteriales</taxon>
        <taxon>Flavobacteriaceae</taxon>
        <taxon>Flavobacterium</taxon>
    </lineage>
</organism>
<dbReference type="Pfam" id="PF01420">
    <property type="entry name" value="Methylase_S"/>
    <property type="match status" value="2"/>
</dbReference>
<evidence type="ECO:0000256" key="3">
    <source>
        <dbReference type="ARBA" id="ARBA00023125"/>
    </source>
</evidence>
<dbReference type="STRING" id="69322.SAMN05443669_104414"/>
<keyword evidence="3" id="KW-0238">DNA-binding</keyword>
<dbReference type="Gene3D" id="3.90.220.20">
    <property type="entry name" value="DNA methylase specificity domains"/>
    <property type="match status" value="2"/>
</dbReference>
<dbReference type="InterPro" id="IPR052021">
    <property type="entry name" value="Type-I_RS_S_subunit"/>
</dbReference>
<dbReference type="CDD" id="cd17265">
    <property type="entry name" value="RMtype1_S_Eco4255III-TRD2-CR2_like"/>
    <property type="match status" value="1"/>
</dbReference>
<evidence type="ECO:0000313" key="6">
    <source>
        <dbReference type="Proteomes" id="UP000184260"/>
    </source>
</evidence>
<reference evidence="6" key="1">
    <citation type="submission" date="2016-11" db="EMBL/GenBank/DDBJ databases">
        <authorList>
            <person name="Varghese N."/>
            <person name="Submissions S."/>
        </authorList>
    </citation>
    <scope>NUCLEOTIDE SEQUENCE [LARGE SCALE GENOMIC DNA]</scope>
    <source>
        <strain evidence="6">DSM 3661</strain>
    </source>
</reference>
<dbReference type="GO" id="GO:0003677">
    <property type="term" value="F:DNA binding"/>
    <property type="evidence" value="ECO:0007669"/>
    <property type="project" value="UniProtKB-KW"/>
</dbReference>
<dbReference type="AlphaFoldDB" id="A0A1M7JNW1"/>
<dbReference type="SUPFAM" id="SSF116734">
    <property type="entry name" value="DNA methylase specificity domain"/>
    <property type="match status" value="2"/>
</dbReference>
<dbReference type="GO" id="GO:0009307">
    <property type="term" value="P:DNA restriction-modification system"/>
    <property type="evidence" value="ECO:0007669"/>
    <property type="project" value="UniProtKB-KW"/>
</dbReference>
<evidence type="ECO:0000259" key="4">
    <source>
        <dbReference type="Pfam" id="PF01420"/>
    </source>
</evidence>
<sequence length="404" mass="45274">MELRTGYKQTEIGVIPEDWEVKSLGEIGKFSKGQGIRKDDAQSGDIPCVRYGELYTRHNDYVKQFYSFISRDISLTSRKLKYGDILFAGSGETKEDIGKNVAFVNDFEAYAGGDIVILSPINQSPLYLGFLLNAPFIQKQKASKGQGDAVVHISASQLQYISIPIPTIAEQTAIATALSDADGLITALEKLIAKKRDIKQGAMQELLKPKEGWEVKKLGEVCDVIIGLTYSPNDVRDHGTLVLRSSNIQNNKLAFENNVFVEMDLPQRVIVKENDILVCVRNGSKQLIGKCALIDKKNEGQAFGAFMSIIRSQYNKYIYHYFLSNYIQIQIDENMGATINQLTNATLKSFDIYFPQSPEEQTRIATILSDMDAELTALEAKLEKYKKIKLGMMQELLTGRIRLI</sequence>
<evidence type="ECO:0000256" key="2">
    <source>
        <dbReference type="ARBA" id="ARBA00022747"/>
    </source>
</evidence>